<keyword evidence="6" id="KW-0614">Plasmid</keyword>
<dbReference type="InterPro" id="IPR005119">
    <property type="entry name" value="LysR_subst-bd"/>
</dbReference>
<keyword evidence="3" id="KW-0238">DNA-binding</keyword>
<evidence type="ECO:0000313" key="6">
    <source>
        <dbReference type="EMBL" id="CEG59322.1"/>
    </source>
</evidence>
<dbReference type="GO" id="GO:0003677">
    <property type="term" value="F:DNA binding"/>
    <property type="evidence" value="ECO:0007669"/>
    <property type="project" value="UniProtKB-KW"/>
</dbReference>
<dbReference type="PANTHER" id="PTHR30537:SF5">
    <property type="entry name" value="HTH-TYPE TRANSCRIPTIONAL ACTIVATOR TTDR-RELATED"/>
    <property type="match status" value="1"/>
</dbReference>
<protein>
    <submittedName>
        <fullName evidence="6">Transcriptional regulator, LysR family</fullName>
    </submittedName>
</protein>
<dbReference type="EMBL" id="LN614828">
    <property type="protein sequence ID" value="CEG59322.1"/>
    <property type="molecule type" value="Genomic_DNA"/>
</dbReference>
<dbReference type="InterPro" id="IPR036390">
    <property type="entry name" value="WH_DNA-bd_sf"/>
</dbReference>
<evidence type="ECO:0000259" key="5">
    <source>
        <dbReference type="PROSITE" id="PS50931"/>
    </source>
</evidence>
<evidence type="ECO:0000256" key="4">
    <source>
        <dbReference type="ARBA" id="ARBA00023163"/>
    </source>
</evidence>
<dbReference type="RefSeq" id="WP_045097895.1">
    <property type="nucleotide sequence ID" value="NZ_LN614828.1"/>
</dbReference>
<organism evidence="6 7">
    <name type="scientific">Legionella fallonii LLAP-10</name>
    <dbReference type="NCBI Taxonomy" id="1212491"/>
    <lineage>
        <taxon>Bacteria</taxon>
        <taxon>Pseudomonadati</taxon>
        <taxon>Pseudomonadota</taxon>
        <taxon>Gammaproteobacteria</taxon>
        <taxon>Legionellales</taxon>
        <taxon>Legionellaceae</taxon>
        <taxon>Legionella</taxon>
    </lineage>
</organism>
<dbReference type="Gene3D" id="1.10.10.10">
    <property type="entry name" value="Winged helix-like DNA-binding domain superfamily/Winged helix DNA-binding domain"/>
    <property type="match status" value="1"/>
</dbReference>
<dbReference type="InterPro" id="IPR058163">
    <property type="entry name" value="LysR-type_TF_proteobact-type"/>
</dbReference>
<dbReference type="FunFam" id="3.40.190.290:FF:000001">
    <property type="entry name" value="Transcriptional regulator, LysR family"/>
    <property type="match status" value="1"/>
</dbReference>
<dbReference type="SUPFAM" id="SSF53850">
    <property type="entry name" value="Periplasmic binding protein-like II"/>
    <property type="match status" value="1"/>
</dbReference>
<dbReference type="CDD" id="cd08422">
    <property type="entry name" value="PBP2_CrgA_like"/>
    <property type="match status" value="1"/>
</dbReference>
<dbReference type="PRINTS" id="PR00039">
    <property type="entry name" value="HTHLYSR"/>
</dbReference>
<dbReference type="InterPro" id="IPR000847">
    <property type="entry name" value="LysR_HTH_N"/>
</dbReference>
<evidence type="ECO:0000256" key="2">
    <source>
        <dbReference type="ARBA" id="ARBA00023015"/>
    </source>
</evidence>
<dbReference type="InterPro" id="IPR036388">
    <property type="entry name" value="WH-like_DNA-bd_sf"/>
</dbReference>
<name>A0A098GBG2_9GAMM</name>
<dbReference type="Gene3D" id="3.40.190.290">
    <property type="match status" value="1"/>
</dbReference>
<dbReference type="OrthoDB" id="9810065at2"/>
<dbReference type="KEGG" id="lfa:LFA_pA0225"/>
<dbReference type="FunFam" id="1.10.10.10:FF:000001">
    <property type="entry name" value="LysR family transcriptional regulator"/>
    <property type="match status" value="1"/>
</dbReference>
<keyword evidence="4" id="KW-0804">Transcription</keyword>
<geneLocation type="plasmid" evidence="7">
    <name>LLAP10_pA</name>
</geneLocation>
<dbReference type="Proteomes" id="UP000032430">
    <property type="component" value="Plasmid II"/>
</dbReference>
<dbReference type="PROSITE" id="PS50931">
    <property type="entry name" value="HTH_LYSR"/>
    <property type="match status" value="1"/>
</dbReference>
<comment type="similarity">
    <text evidence="1">Belongs to the LysR transcriptional regulatory family.</text>
</comment>
<keyword evidence="7" id="KW-1185">Reference proteome</keyword>
<sequence>MAHLSQIEIFLEVVKHQSFIKAAHALGITGPAVSKQIQALEDRLGVRLLNRTTRLISLTEEGLTYSKKAEKALSDLHEAEQEVLESKSCPTGLLKISLPVSFGTQYLIEPINRYMQRYPNVALEVLFDDRRVDLIAENFDAAIRIGILDDSRLIARKLHSCPIILCASPTLLDRYGTPDSPQTLTHYPAIIYNKHSNEDLWRYSSMNGEKGYIKLQRKMATNTAEMMVHACLAGVGIAAIPLFACSDFLKKGELVKVLPEYATYPQSDIYIMYKSREYISTRLQLFIDHLIEFINDLSW</sequence>
<reference evidence="7" key="1">
    <citation type="submission" date="2014-09" db="EMBL/GenBank/DDBJ databases">
        <authorList>
            <person name="Gomez-Valero L."/>
        </authorList>
    </citation>
    <scope>NUCLEOTIDE SEQUENCE [LARGE SCALE GENOMIC DNA]</scope>
    <source>
        <strain evidence="7">ATCC700992</strain>
        <plasmid evidence="7">LLAP10_pA</plasmid>
    </source>
</reference>
<proteinExistence type="inferred from homology"/>
<dbReference type="Pfam" id="PF00126">
    <property type="entry name" value="HTH_1"/>
    <property type="match status" value="1"/>
</dbReference>
<gene>
    <name evidence="6" type="ORF">LFA_pA0225</name>
</gene>
<evidence type="ECO:0000313" key="7">
    <source>
        <dbReference type="Proteomes" id="UP000032430"/>
    </source>
</evidence>
<evidence type="ECO:0000256" key="1">
    <source>
        <dbReference type="ARBA" id="ARBA00009437"/>
    </source>
</evidence>
<dbReference type="AlphaFoldDB" id="A0A098GBG2"/>
<dbReference type="SUPFAM" id="SSF46785">
    <property type="entry name" value="Winged helix' DNA-binding domain"/>
    <property type="match status" value="1"/>
</dbReference>
<accession>A0A098GBG2</accession>
<dbReference type="PANTHER" id="PTHR30537">
    <property type="entry name" value="HTH-TYPE TRANSCRIPTIONAL REGULATOR"/>
    <property type="match status" value="1"/>
</dbReference>
<dbReference type="Pfam" id="PF03466">
    <property type="entry name" value="LysR_substrate"/>
    <property type="match status" value="1"/>
</dbReference>
<keyword evidence="2" id="KW-0805">Transcription regulation</keyword>
<feature type="domain" description="HTH lysR-type" evidence="5">
    <location>
        <begin position="1"/>
        <end position="59"/>
    </location>
</feature>
<dbReference type="HOGENOM" id="CLU_039613_16_3_6"/>
<evidence type="ECO:0000256" key="3">
    <source>
        <dbReference type="ARBA" id="ARBA00023125"/>
    </source>
</evidence>
<dbReference type="GO" id="GO:0003700">
    <property type="term" value="F:DNA-binding transcription factor activity"/>
    <property type="evidence" value="ECO:0007669"/>
    <property type="project" value="InterPro"/>
</dbReference>